<protein>
    <recommendedName>
        <fullName evidence="6">Glycosyl transferase family 1</fullName>
    </recommendedName>
</protein>
<dbReference type="AlphaFoldDB" id="A0A1E2V8M8"/>
<dbReference type="SUPFAM" id="SSF53756">
    <property type="entry name" value="UDP-Glycosyltransferase/glycogen phosphorylase"/>
    <property type="match status" value="1"/>
</dbReference>
<evidence type="ECO:0000259" key="3">
    <source>
        <dbReference type="Pfam" id="PF13439"/>
    </source>
</evidence>
<evidence type="ECO:0000256" key="1">
    <source>
        <dbReference type="SAM" id="Phobius"/>
    </source>
</evidence>
<dbReference type="InterPro" id="IPR028098">
    <property type="entry name" value="Glyco_trans_4-like_N"/>
</dbReference>
<dbReference type="Pfam" id="PF00534">
    <property type="entry name" value="Glycos_transf_1"/>
    <property type="match status" value="1"/>
</dbReference>
<reference evidence="4 5" key="1">
    <citation type="submission" date="2016-08" db="EMBL/GenBank/DDBJ databases">
        <authorList>
            <person name="Seilhamer J.J."/>
        </authorList>
    </citation>
    <scope>NUCLEOTIDE SEQUENCE [LARGE SCALE GENOMIC DNA]</scope>
    <source>
        <strain evidence="4 5">PH27A</strain>
    </source>
</reference>
<organism evidence="4 5">
    <name type="scientific">Terasakiispira papahanaumokuakeensis</name>
    <dbReference type="NCBI Taxonomy" id="197479"/>
    <lineage>
        <taxon>Bacteria</taxon>
        <taxon>Pseudomonadati</taxon>
        <taxon>Pseudomonadota</taxon>
        <taxon>Gammaproteobacteria</taxon>
        <taxon>Oceanospirillales</taxon>
        <taxon>Terasakiispira</taxon>
    </lineage>
</organism>
<dbReference type="InterPro" id="IPR029052">
    <property type="entry name" value="Metallo-depent_PP-like"/>
</dbReference>
<dbReference type="Proteomes" id="UP000094291">
    <property type="component" value="Unassembled WGS sequence"/>
</dbReference>
<evidence type="ECO:0008006" key="6">
    <source>
        <dbReference type="Google" id="ProtNLM"/>
    </source>
</evidence>
<feature type="domain" description="Glycosyl transferase family 1" evidence="2">
    <location>
        <begin position="550"/>
        <end position="709"/>
    </location>
</feature>
<comment type="caution">
    <text evidence="4">The sequence shown here is derived from an EMBL/GenBank/DDBJ whole genome shotgun (WGS) entry which is preliminary data.</text>
</comment>
<dbReference type="Gene3D" id="3.60.21.10">
    <property type="match status" value="1"/>
</dbReference>
<name>A0A1E2V8M8_9GAMM</name>
<keyword evidence="1" id="KW-0812">Transmembrane</keyword>
<keyword evidence="1" id="KW-0472">Membrane</keyword>
<dbReference type="InterPro" id="IPR050194">
    <property type="entry name" value="Glycosyltransferase_grp1"/>
</dbReference>
<dbReference type="PANTHER" id="PTHR45947:SF3">
    <property type="entry name" value="SULFOQUINOVOSYL TRANSFERASE SQD2"/>
    <property type="match status" value="1"/>
</dbReference>
<dbReference type="PANTHER" id="PTHR45947">
    <property type="entry name" value="SULFOQUINOVOSYL TRANSFERASE SQD2"/>
    <property type="match status" value="1"/>
</dbReference>
<proteinExistence type="predicted"/>
<dbReference type="EMBL" id="MDTQ01000001">
    <property type="protein sequence ID" value="ODC03359.1"/>
    <property type="molecule type" value="Genomic_DNA"/>
</dbReference>
<gene>
    <name evidence="4" type="ORF">BFW38_07155</name>
</gene>
<dbReference type="InterPro" id="IPR001296">
    <property type="entry name" value="Glyco_trans_1"/>
</dbReference>
<dbReference type="Pfam" id="PF13439">
    <property type="entry name" value="Glyco_transf_4"/>
    <property type="match status" value="1"/>
</dbReference>
<dbReference type="STRING" id="197479.BFW38_07155"/>
<dbReference type="GO" id="GO:0016757">
    <property type="term" value="F:glycosyltransferase activity"/>
    <property type="evidence" value="ECO:0007669"/>
    <property type="project" value="InterPro"/>
</dbReference>
<dbReference type="OrthoDB" id="9802525at2"/>
<feature type="transmembrane region" description="Helical" evidence="1">
    <location>
        <begin position="292"/>
        <end position="319"/>
    </location>
</feature>
<evidence type="ECO:0000259" key="2">
    <source>
        <dbReference type="Pfam" id="PF00534"/>
    </source>
</evidence>
<keyword evidence="5" id="KW-1185">Reference proteome</keyword>
<dbReference type="Gene3D" id="3.40.50.2000">
    <property type="entry name" value="Glycogen Phosphorylase B"/>
    <property type="match status" value="2"/>
</dbReference>
<dbReference type="SUPFAM" id="SSF56300">
    <property type="entry name" value="Metallo-dependent phosphatases"/>
    <property type="match status" value="1"/>
</dbReference>
<sequence length="750" mass="85943">MKAYQVRLLFHAVLWLSLGLVGYRLYLEFVDEDLTAELPHQVDRLDQQLTDHSHFRMAVVGNINNSIGVFEERMVPKINQAAPNLLVSAGNAVSDGGEDKYRALKRSLAHLKMPWLLTYGEQEDGGFGSLRFQQHFGPFHYSVESHGYQFIVLDSTGRTNWGWQMMWLQRQLQEKAQHRFIFLQQSLFLTGDPDETVTDGPMDHQWRRQLLTILKAHPVDAVFSAGMTQPSIRDWQGTRFVNTGSAGGFVLSKKVGTYHYALVDIDEQGKLQVSLKGVDIGQRGVARWLESFWLFVHSLFYVGYTNFLLVIGALLLLALHLYRKILDSAEYYPDYDLDIEPWRQRQLRVAMFTNNYLPFIGGVPIAIERLRRGLEKLGDAVTLVAPRYRHGSERGQDHQLSILRVPTLLALDKSGDFRIANIFTPRIRRHLAAFKPDIIHLHHPFWLGSIGLWMARRLNIPAIYTYHTRLEHYAHFVPIPGRLFRHLISHWLIRRFANKCDGVIVPTWSAEEYLRLVGVKVPTCVQPTGIEYQRFSDRDEAALKALAEQHQLADRKVLVTAARLSLEKNLNFMLECIARLKHQHGAHFCLLIVGDGPQREALEETRRTLDIEDCCQFVGAVPPEDMARYYQLADLFVFTSKSETQGMVILEAMAAACPVVAVRSSGIDDVVNDDQNGYKTREKAHEWTQRVATLLDDDQTRQRLSQQAQAFAEQYDIAPFASHVRDFYAQVLAERHKLALQALDEHEAKE</sequence>
<keyword evidence="1" id="KW-1133">Transmembrane helix</keyword>
<evidence type="ECO:0000313" key="4">
    <source>
        <dbReference type="EMBL" id="ODC03359.1"/>
    </source>
</evidence>
<feature type="domain" description="Glycosyltransferase subfamily 4-like N-terminal" evidence="3">
    <location>
        <begin position="360"/>
        <end position="533"/>
    </location>
</feature>
<accession>A0A1E2V8M8</accession>
<dbReference type="RefSeq" id="WP_068997775.1">
    <property type="nucleotide sequence ID" value="NZ_MDTQ01000001.1"/>
</dbReference>
<evidence type="ECO:0000313" key="5">
    <source>
        <dbReference type="Proteomes" id="UP000094291"/>
    </source>
</evidence>